<proteinExistence type="predicted"/>
<protein>
    <submittedName>
        <fullName evidence="8">Membrane protein</fullName>
    </submittedName>
</protein>
<evidence type="ECO:0000256" key="7">
    <source>
        <dbReference type="SAM" id="Phobius"/>
    </source>
</evidence>
<evidence type="ECO:0000256" key="1">
    <source>
        <dbReference type="ARBA" id="ARBA00004651"/>
    </source>
</evidence>
<dbReference type="PIRSF" id="PIRSF035875">
    <property type="entry name" value="RNase_BN"/>
    <property type="match status" value="1"/>
</dbReference>
<evidence type="ECO:0000256" key="2">
    <source>
        <dbReference type="ARBA" id="ARBA00022475"/>
    </source>
</evidence>
<dbReference type="GO" id="GO:0005886">
    <property type="term" value="C:plasma membrane"/>
    <property type="evidence" value="ECO:0007669"/>
    <property type="project" value="UniProtKB-SubCell"/>
</dbReference>
<feature type="transmembrane region" description="Helical" evidence="7">
    <location>
        <begin position="96"/>
        <end position="117"/>
    </location>
</feature>
<feature type="transmembrane region" description="Helical" evidence="7">
    <location>
        <begin position="138"/>
        <end position="167"/>
    </location>
</feature>
<dbReference type="InterPro" id="IPR017039">
    <property type="entry name" value="Virul_fac_BrkB"/>
</dbReference>
<feature type="region of interest" description="Disordered" evidence="6">
    <location>
        <begin position="284"/>
        <end position="307"/>
    </location>
</feature>
<dbReference type="Pfam" id="PF03631">
    <property type="entry name" value="Virul_fac_BrkB"/>
    <property type="match status" value="1"/>
</dbReference>
<reference evidence="8 9" key="1">
    <citation type="submission" date="2018-06" db="EMBL/GenBank/DDBJ databases">
        <title>Genomic Encyclopedia of Archaeal and Bacterial Type Strains, Phase II (KMG-II): from individual species to whole genera.</title>
        <authorList>
            <person name="Goeker M."/>
        </authorList>
    </citation>
    <scope>NUCLEOTIDE SEQUENCE [LARGE SCALE GENOMIC DNA]</scope>
    <source>
        <strain evidence="8 9">JCM 11668</strain>
    </source>
</reference>
<dbReference type="NCBIfam" id="TIGR00765">
    <property type="entry name" value="yihY_not_rbn"/>
    <property type="match status" value="1"/>
</dbReference>
<dbReference type="PANTHER" id="PTHR30213:SF0">
    <property type="entry name" value="UPF0761 MEMBRANE PROTEIN YIHY"/>
    <property type="match status" value="1"/>
</dbReference>
<keyword evidence="4 7" id="KW-1133">Transmembrane helix</keyword>
<keyword evidence="2" id="KW-1003">Cell membrane</keyword>
<evidence type="ECO:0000256" key="6">
    <source>
        <dbReference type="SAM" id="MobiDB-lite"/>
    </source>
</evidence>
<evidence type="ECO:0000313" key="9">
    <source>
        <dbReference type="Proteomes" id="UP000248148"/>
    </source>
</evidence>
<evidence type="ECO:0000256" key="4">
    <source>
        <dbReference type="ARBA" id="ARBA00022989"/>
    </source>
</evidence>
<organism evidence="8 9">
    <name type="scientific">Rhodopseudomonas faecalis</name>
    <dbReference type="NCBI Taxonomy" id="99655"/>
    <lineage>
        <taxon>Bacteria</taxon>
        <taxon>Pseudomonadati</taxon>
        <taxon>Pseudomonadota</taxon>
        <taxon>Alphaproteobacteria</taxon>
        <taxon>Hyphomicrobiales</taxon>
        <taxon>Nitrobacteraceae</taxon>
        <taxon>Rhodopseudomonas</taxon>
    </lineage>
</organism>
<accession>A0A318TE04</accession>
<comment type="caution">
    <text evidence="8">The sequence shown here is derived from an EMBL/GenBank/DDBJ whole genome shotgun (WGS) entry which is preliminary data.</text>
</comment>
<evidence type="ECO:0000313" key="8">
    <source>
        <dbReference type="EMBL" id="PYF02876.1"/>
    </source>
</evidence>
<dbReference type="AlphaFoldDB" id="A0A318TE04"/>
<feature type="transmembrane region" description="Helical" evidence="7">
    <location>
        <begin position="25"/>
        <end position="54"/>
    </location>
</feature>
<gene>
    <name evidence="8" type="ORF">BJ122_1096</name>
</gene>
<feature type="transmembrane region" description="Helical" evidence="7">
    <location>
        <begin position="179"/>
        <end position="199"/>
    </location>
</feature>
<feature type="compositionally biased region" description="Basic and acidic residues" evidence="6">
    <location>
        <begin position="294"/>
        <end position="307"/>
    </location>
</feature>
<feature type="transmembrane region" description="Helical" evidence="7">
    <location>
        <begin position="246"/>
        <end position="267"/>
    </location>
</feature>
<feature type="transmembrane region" description="Helical" evidence="7">
    <location>
        <begin position="211"/>
        <end position="234"/>
    </location>
</feature>
<dbReference type="PANTHER" id="PTHR30213">
    <property type="entry name" value="INNER MEMBRANE PROTEIN YHJD"/>
    <property type="match status" value="1"/>
</dbReference>
<dbReference type="RefSeq" id="WP_245407670.1">
    <property type="nucleotide sequence ID" value="NZ_QJTI01000009.1"/>
</dbReference>
<keyword evidence="9" id="KW-1185">Reference proteome</keyword>
<evidence type="ECO:0000256" key="5">
    <source>
        <dbReference type="ARBA" id="ARBA00023136"/>
    </source>
</evidence>
<comment type="subcellular location">
    <subcellularLocation>
        <location evidence="1">Cell membrane</location>
        <topology evidence="1">Multi-pass membrane protein</topology>
    </subcellularLocation>
</comment>
<keyword evidence="5 7" id="KW-0472">Membrane</keyword>
<sequence length="307" mass="32277">MPSGPSERWLTIGRDVVRGAGQHRLLAIAAGIVFYAMLALFPAITALVSSYALLAQGDTINDHLAALAGLLPSDVLSLIQRQVAAVLANGEARLSVAFLFGLGLALWSAAGGMKAVIDSLNVVYGEDERRGFIKLNAVALGLTLAVIALLLAAIGLVVAVPVILNLVGLGQFADLLLRYGRWPLLAALVVLGLAVLYRFAPDHRAPQWRWISPGSVAATLAWIAGSVLLSYYFANFANYDATYGSLGAAIALMMWLWMSAIVTLLGAELNAAIDKQSGAVAPQAGGAAEATVPPRRDGAVIRRADRR</sequence>
<name>A0A318TE04_9BRAD</name>
<keyword evidence="3 7" id="KW-0812">Transmembrane</keyword>
<dbReference type="EMBL" id="QJTI01000009">
    <property type="protein sequence ID" value="PYF02876.1"/>
    <property type="molecule type" value="Genomic_DNA"/>
</dbReference>
<dbReference type="Proteomes" id="UP000248148">
    <property type="component" value="Unassembled WGS sequence"/>
</dbReference>
<evidence type="ECO:0000256" key="3">
    <source>
        <dbReference type="ARBA" id="ARBA00022692"/>
    </source>
</evidence>